<proteinExistence type="predicted"/>
<reference evidence="1" key="1">
    <citation type="submission" date="2023-10" db="EMBL/GenBank/DDBJ databases">
        <authorList>
            <person name="Chen Y."/>
            <person name="Shah S."/>
            <person name="Dougan E. K."/>
            <person name="Thang M."/>
            <person name="Chan C."/>
        </authorList>
    </citation>
    <scope>NUCLEOTIDE SEQUENCE [LARGE SCALE GENOMIC DNA]</scope>
</reference>
<comment type="caution">
    <text evidence="1">The sequence shown here is derived from an EMBL/GenBank/DDBJ whole genome shotgun (WGS) entry which is preliminary data.</text>
</comment>
<protein>
    <recommendedName>
        <fullName evidence="3">Ribosome biogenesis regulatory protein</fullName>
    </recommendedName>
</protein>
<evidence type="ECO:0000313" key="2">
    <source>
        <dbReference type="Proteomes" id="UP001189429"/>
    </source>
</evidence>
<accession>A0ABN9PK46</accession>
<dbReference type="Proteomes" id="UP001189429">
    <property type="component" value="Unassembled WGS sequence"/>
</dbReference>
<sequence length="119" mass="12999">MPRWPTRLSTHSAEVSLAGLASNRLWQSQTQEVQAPNESVDGNLRAAVDLAAHDLRALQLAQRTRQNLGETAAPHKLVGAVLPSQPHGHITRAALPIKLKRDRLQAAEVHRNGEGARDE</sequence>
<keyword evidence="2" id="KW-1185">Reference proteome</keyword>
<evidence type="ECO:0000313" key="1">
    <source>
        <dbReference type="EMBL" id="CAK0792002.1"/>
    </source>
</evidence>
<dbReference type="EMBL" id="CAUYUJ010000692">
    <property type="protein sequence ID" value="CAK0792002.1"/>
    <property type="molecule type" value="Genomic_DNA"/>
</dbReference>
<evidence type="ECO:0008006" key="3">
    <source>
        <dbReference type="Google" id="ProtNLM"/>
    </source>
</evidence>
<organism evidence="1 2">
    <name type="scientific">Prorocentrum cordatum</name>
    <dbReference type="NCBI Taxonomy" id="2364126"/>
    <lineage>
        <taxon>Eukaryota</taxon>
        <taxon>Sar</taxon>
        <taxon>Alveolata</taxon>
        <taxon>Dinophyceae</taxon>
        <taxon>Prorocentrales</taxon>
        <taxon>Prorocentraceae</taxon>
        <taxon>Prorocentrum</taxon>
    </lineage>
</organism>
<name>A0ABN9PK46_9DINO</name>
<gene>
    <name evidence="1" type="ORF">PCOR1329_LOCUS2740</name>
</gene>